<dbReference type="Proteomes" id="UP000248706">
    <property type="component" value="Unassembled WGS sequence"/>
</dbReference>
<dbReference type="EMBL" id="MCIF01000002">
    <property type="protein sequence ID" value="RAQ93915.1"/>
    <property type="molecule type" value="Genomic_DNA"/>
</dbReference>
<keyword evidence="1" id="KW-0812">Transmembrane</keyword>
<evidence type="ECO:0000313" key="3">
    <source>
        <dbReference type="Proteomes" id="UP000248706"/>
    </source>
</evidence>
<proteinExistence type="predicted"/>
<reference evidence="2 3" key="1">
    <citation type="submission" date="2016-08" db="EMBL/GenBank/DDBJ databases">
        <title>Analysis of Carbohydrate Active Enzymes in Thermogemmatispora T81 Reveals Carbohydrate Degradation Ability.</title>
        <authorList>
            <person name="Tomazini A."/>
            <person name="Lal S."/>
            <person name="Stott M."/>
            <person name="Henrissat B."/>
            <person name="Polikarpov I."/>
            <person name="Sparling R."/>
            <person name="Levin D.B."/>
        </authorList>
    </citation>
    <scope>NUCLEOTIDE SEQUENCE [LARGE SCALE GENOMIC DNA]</scope>
    <source>
        <strain evidence="2 3">T81</strain>
    </source>
</reference>
<comment type="caution">
    <text evidence="2">The sequence shown here is derived from an EMBL/GenBank/DDBJ whole genome shotgun (WGS) entry which is preliminary data.</text>
</comment>
<keyword evidence="1" id="KW-1133">Transmembrane helix</keyword>
<dbReference type="AlphaFoldDB" id="A0A328VHZ8"/>
<organism evidence="2 3">
    <name type="scientific">Thermogemmatispora tikiterensis</name>
    <dbReference type="NCBI Taxonomy" id="1825093"/>
    <lineage>
        <taxon>Bacteria</taxon>
        <taxon>Bacillati</taxon>
        <taxon>Chloroflexota</taxon>
        <taxon>Ktedonobacteria</taxon>
        <taxon>Thermogemmatisporales</taxon>
        <taxon>Thermogemmatisporaceae</taxon>
        <taxon>Thermogemmatispora</taxon>
    </lineage>
</organism>
<accession>A0A328VHZ8</accession>
<sequence length="63" mass="7409">MNTEHDLAWVREALEPDQFAESKVPLERRRLGPGLLVLLWVLRIYVILMTVLIAYQVWQALHP</sequence>
<feature type="transmembrane region" description="Helical" evidence="1">
    <location>
        <begin position="35"/>
        <end position="58"/>
    </location>
</feature>
<gene>
    <name evidence="2" type="ORF">A4R35_00120</name>
</gene>
<evidence type="ECO:0000256" key="1">
    <source>
        <dbReference type="SAM" id="Phobius"/>
    </source>
</evidence>
<name>A0A328VHZ8_9CHLR</name>
<keyword evidence="1" id="KW-0472">Membrane</keyword>
<keyword evidence="3" id="KW-1185">Reference proteome</keyword>
<evidence type="ECO:0000313" key="2">
    <source>
        <dbReference type="EMBL" id="RAQ93915.1"/>
    </source>
</evidence>
<protein>
    <submittedName>
        <fullName evidence="2">Uncharacterized protein</fullName>
    </submittedName>
</protein>